<dbReference type="InterPro" id="IPR007624">
    <property type="entry name" value="RNA_pol_sigma70_r3"/>
</dbReference>
<evidence type="ECO:0000313" key="8">
    <source>
        <dbReference type="EMBL" id="MDT7041394.1"/>
    </source>
</evidence>
<reference evidence="8 9" key="1">
    <citation type="journal article" date="2023" name="ISME J.">
        <title>Cultivation and genomic characterization of novel and ubiquitous marine nitrite-oxidizing bacteria from the Nitrospirales.</title>
        <authorList>
            <person name="Mueller A.J."/>
            <person name="Daebeler A."/>
            <person name="Herbold C.W."/>
            <person name="Kirkegaard R.H."/>
            <person name="Daims H."/>
        </authorList>
    </citation>
    <scope>NUCLEOTIDE SEQUENCE [LARGE SCALE GENOMIC DNA]</scope>
    <source>
        <strain evidence="8 9">EB</strain>
    </source>
</reference>
<dbReference type="Pfam" id="PF04545">
    <property type="entry name" value="Sigma70_r4"/>
    <property type="match status" value="1"/>
</dbReference>
<dbReference type="Gene3D" id="1.10.1740.10">
    <property type="match status" value="1"/>
</dbReference>
<name>A0ABU3K4V8_9BACT</name>
<dbReference type="InterPro" id="IPR007630">
    <property type="entry name" value="RNA_pol_sigma70_r4"/>
</dbReference>
<evidence type="ECO:0000256" key="1">
    <source>
        <dbReference type="ARBA" id="ARBA00023015"/>
    </source>
</evidence>
<gene>
    <name evidence="8" type="ORF">PPG34_03475</name>
</gene>
<dbReference type="Pfam" id="PF04542">
    <property type="entry name" value="Sigma70_r2"/>
    <property type="match status" value="1"/>
</dbReference>
<dbReference type="InterPro" id="IPR013325">
    <property type="entry name" value="RNA_pol_sigma_r2"/>
</dbReference>
<evidence type="ECO:0000313" key="9">
    <source>
        <dbReference type="Proteomes" id="UP001250932"/>
    </source>
</evidence>
<dbReference type="EMBL" id="JAQOUE010000001">
    <property type="protein sequence ID" value="MDT7041394.1"/>
    <property type="molecule type" value="Genomic_DNA"/>
</dbReference>
<dbReference type="InterPro" id="IPR012845">
    <property type="entry name" value="RNA_pol_sigma_FliA_WhiG"/>
</dbReference>
<evidence type="ECO:0000259" key="7">
    <source>
        <dbReference type="Pfam" id="PF04545"/>
    </source>
</evidence>
<dbReference type="RefSeq" id="WP_313831748.1">
    <property type="nucleotide sequence ID" value="NZ_JAQOUE010000001.1"/>
</dbReference>
<sequence length="300" mass="33690">MPILVRGVGIFFIYKGYYRMYRHRVGGLKLKGKRAERTVPPVSVKETPGEQGPTFDPAFCGKDADQLVRDFLPIVRRIATELVLRNPAALDVEDLTSAGVMGLLSAMTRFDPTREIKFRTFAEYRIRGAMLDEIRSMDWVPRSVRARIEKFQQASEEFVRKEGRPPTQDEIAELLGIPPEEMGDNLMKEATVLSLDENVGEEDETCTLKDMLPAKDQLDPLAACISSQVGDLLQAAIVRLPQRQQAIVRQYYFSGMTMKAIGETQGLTESGICRVHADALNRLREELLTMGADIQGEEHS</sequence>
<keyword evidence="9" id="KW-1185">Reference proteome</keyword>
<keyword evidence="1" id="KW-0805">Transcription regulation</keyword>
<evidence type="ECO:0000256" key="2">
    <source>
        <dbReference type="ARBA" id="ARBA00023082"/>
    </source>
</evidence>
<feature type="domain" description="RNA polymerase sigma-70 region 2" evidence="6">
    <location>
        <begin position="67"/>
        <end position="139"/>
    </location>
</feature>
<protein>
    <submittedName>
        <fullName evidence="8">FliA/WhiG family RNA polymerase sigma factor</fullName>
    </submittedName>
</protein>
<dbReference type="InterPro" id="IPR014284">
    <property type="entry name" value="RNA_pol_sigma-70_dom"/>
</dbReference>
<organism evidence="8 9">
    <name type="scientific">Candidatus Nitronereus thalassa</name>
    <dbReference type="NCBI Taxonomy" id="3020898"/>
    <lineage>
        <taxon>Bacteria</taxon>
        <taxon>Pseudomonadati</taxon>
        <taxon>Nitrospirota</taxon>
        <taxon>Nitrospiria</taxon>
        <taxon>Nitrospirales</taxon>
        <taxon>Nitrospiraceae</taxon>
        <taxon>Candidatus Nitronereus</taxon>
    </lineage>
</organism>
<feature type="domain" description="RNA polymerase sigma-70 region 4" evidence="7">
    <location>
        <begin position="236"/>
        <end position="285"/>
    </location>
</feature>
<dbReference type="NCBIfam" id="TIGR02937">
    <property type="entry name" value="sigma70-ECF"/>
    <property type="match status" value="1"/>
</dbReference>
<dbReference type="InterPro" id="IPR000943">
    <property type="entry name" value="RNA_pol_sigma70"/>
</dbReference>
<comment type="caution">
    <text evidence="8">The sequence shown here is derived from an EMBL/GenBank/DDBJ whole genome shotgun (WGS) entry which is preliminary data.</text>
</comment>
<dbReference type="PANTHER" id="PTHR30385:SF7">
    <property type="entry name" value="RNA POLYMERASE SIGMA FACTOR FLIA"/>
    <property type="match status" value="1"/>
</dbReference>
<accession>A0ABU3K4V8</accession>
<dbReference type="Gene3D" id="1.20.140.160">
    <property type="match status" value="1"/>
</dbReference>
<evidence type="ECO:0000256" key="3">
    <source>
        <dbReference type="ARBA" id="ARBA00023125"/>
    </source>
</evidence>
<dbReference type="Proteomes" id="UP001250932">
    <property type="component" value="Unassembled WGS sequence"/>
</dbReference>
<dbReference type="NCBIfam" id="TIGR02479">
    <property type="entry name" value="FliA_WhiG"/>
    <property type="match status" value="1"/>
</dbReference>
<dbReference type="SUPFAM" id="SSF88659">
    <property type="entry name" value="Sigma3 and sigma4 domains of RNA polymerase sigma factors"/>
    <property type="match status" value="2"/>
</dbReference>
<evidence type="ECO:0000256" key="4">
    <source>
        <dbReference type="ARBA" id="ARBA00023163"/>
    </source>
</evidence>
<keyword evidence="4" id="KW-0804">Transcription</keyword>
<evidence type="ECO:0000259" key="5">
    <source>
        <dbReference type="Pfam" id="PF04539"/>
    </source>
</evidence>
<evidence type="ECO:0000259" key="6">
    <source>
        <dbReference type="Pfam" id="PF04542"/>
    </source>
</evidence>
<dbReference type="PRINTS" id="PR00046">
    <property type="entry name" value="SIGMA70FCT"/>
</dbReference>
<dbReference type="InterPro" id="IPR007627">
    <property type="entry name" value="RNA_pol_sigma70_r2"/>
</dbReference>
<keyword evidence="2" id="KW-0731">Sigma factor</keyword>
<dbReference type="Pfam" id="PF04539">
    <property type="entry name" value="Sigma70_r3"/>
    <property type="match status" value="1"/>
</dbReference>
<dbReference type="PANTHER" id="PTHR30385">
    <property type="entry name" value="SIGMA FACTOR F FLAGELLAR"/>
    <property type="match status" value="1"/>
</dbReference>
<keyword evidence="3" id="KW-0238">DNA-binding</keyword>
<proteinExistence type="predicted"/>
<dbReference type="InterPro" id="IPR013324">
    <property type="entry name" value="RNA_pol_sigma_r3/r4-like"/>
</dbReference>
<dbReference type="SUPFAM" id="SSF88946">
    <property type="entry name" value="Sigma2 domain of RNA polymerase sigma factors"/>
    <property type="match status" value="1"/>
</dbReference>
<feature type="domain" description="RNA polymerase sigma-70 region 3" evidence="5">
    <location>
        <begin position="148"/>
        <end position="220"/>
    </location>
</feature>